<dbReference type="InterPro" id="IPR029044">
    <property type="entry name" value="Nucleotide-diphossugar_trans"/>
</dbReference>
<dbReference type="Pfam" id="PF00535">
    <property type="entry name" value="Glycos_transf_2"/>
    <property type="match status" value="1"/>
</dbReference>
<dbReference type="InterPro" id="IPR001173">
    <property type="entry name" value="Glyco_trans_2-like"/>
</dbReference>
<dbReference type="Proteomes" id="UP000622317">
    <property type="component" value="Unassembled WGS sequence"/>
</dbReference>
<proteinExistence type="predicted"/>
<evidence type="ECO:0000313" key="2">
    <source>
        <dbReference type="EMBL" id="MBD5778695.1"/>
    </source>
</evidence>
<accession>A0A927IGS9</accession>
<comment type="caution">
    <text evidence="2">The sequence shown here is derived from an EMBL/GenBank/DDBJ whole genome shotgun (WGS) entry which is preliminary data.</text>
</comment>
<dbReference type="Gene3D" id="3.90.550.10">
    <property type="entry name" value="Spore Coat Polysaccharide Biosynthesis Protein SpsA, Chain A"/>
    <property type="match status" value="1"/>
</dbReference>
<protein>
    <submittedName>
        <fullName evidence="2">Glycosyltransferase family 2 protein</fullName>
    </submittedName>
</protein>
<dbReference type="PANTHER" id="PTHR48090">
    <property type="entry name" value="UNDECAPRENYL-PHOSPHATE 4-DEOXY-4-FORMAMIDO-L-ARABINOSE TRANSFERASE-RELATED"/>
    <property type="match status" value="1"/>
</dbReference>
<feature type="domain" description="Glycosyltransferase 2-like" evidence="1">
    <location>
        <begin position="6"/>
        <end position="131"/>
    </location>
</feature>
<name>A0A927IGS9_9BACT</name>
<keyword evidence="3" id="KW-1185">Reference proteome</keyword>
<dbReference type="SUPFAM" id="SSF53448">
    <property type="entry name" value="Nucleotide-diphospho-sugar transferases"/>
    <property type="match status" value="1"/>
</dbReference>
<dbReference type="AlphaFoldDB" id="A0A927IGS9"/>
<evidence type="ECO:0000313" key="3">
    <source>
        <dbReference type="Proteomes" id="UP000622317"/>
    </source>
</evidence>
<dbReference type="PANTHER" id="PTHR48090:SF7">
    <property type="entry name" value="RFBJ PROTEIN"/>
    <property type="match status" value="1"/>
</dbReference>
<dbReference type="EMBL" id="JACYFG010000006">
    <property type="protein sequence ID" value="MBD5778695.1"/>
    <property type="molecule type" value="Genomic_DNA"/>
</dbReference>
<dbReference type="InterPro" id="IPR050256">
    <property type="entry name" value="Glycosyltransferase_2"/>
</dbReference>
<dbReference type="CDD" id="cd04179">
    <property type="entry name" value="DPM_DPG-synthase_like"/>
    <property type="match status" value="1"/>
</dbReference>
<organism evidence="2 3">
    <name type="scientific">Pelagicoccus enzymogenes</name>
    <dbReference type="NCBI Taxonomy" id="2773457"/>
    <lineage>
        <taxon>Bacteria</taxon>
        <taxon>Pseudomonadati</taxon>
        <taxon>Verrucomicrobiota</taxon>
        <taxon>Opitutia</taxon>
        <taxon>Puniceicoccales</taxon>
        <taxon>Pelagicoccaceae</taxon>
        <taxon>Pelagicoccus</taxon>
    </lineage>
</organism>
<reference evidence="2" key="1">
    <citation type="submission" date="2020-09" db="EMBL/GenBank/DDBJ databases">
        <title>Pelagicoccus enzymogenes sp. nov. with an EPS production, isolated from marine sediment.</title>
        <authorList>
            <person name="Feng X."/>
        </authorList>
    </citation>
    <scope>NUCLEOTIDE SEQUENCE</scope>
    <source>
        <strain evidence="2">NFK12</strain>
    </source>
</reference>
<gene>
    <name evidence="2" type="ORF">IEN85_04275</name>
</gene>
<sequence>MSAALSIIIPVYNEFSTVSDVVRSVRERGPAGAELIVVDDCSSDGTRTVLQEELSGLIDKIVLHEVNQGKGAALRSGIGVATGEFVVFQDADLEYDPGELGAMLEIVQSGKADAVYGSRFLHPKTKEICPLWHRAVNRGLTEFSNLFTGFRLTDMETCYKLLPLSFMKSIEMEENRFGIEPEITAKAADHGLRVEEIPIAYNRREFDEGKKIGPIDGFRALYVITKYGLLYI</sequence>
<dbReference type="RefSeq" id="WP_191615825.1">
    <property type="nucleotide sequence ID" value="NZ_JACYFG010000006.1"/>
</dbReference>
<evidence type="ECO:0000259" key="1">
    <source>
        <dbReference type="Pfam" id="PF00535"/>
    </source>
</evidence>